<dbReference type="Pfam" id="PF00072">
    <property type="entry name" value="Response_reg"/>
    <property type="match status" value="1"/>
</dbReference>
<evidence type="ECO:0000259" key="3">
    <source>
        <dbReference type="PROSITE" id="PS50110"/>
    </source>
</evidence>
<dbReference type="SUPFAM" id="SSF48452">
    <property type="entry name" value="TPR-like"/>
    <property type="match status" value="1"/>
</dbReference>
<evidence type="ECO:0000256" key="2">
    <source>
        <dbReference type="PROSITE-ProRule" id="PRU00169"/>
    </source>
</evidence>
<dbReference type="InterPro" id="IPR050595">
    <property type="entry name" value="Bact_response_regulator"/>
</dbReference>
<dbReference type="OrthoDB" id="5469194at2"/>
<feature type="domain" description="Response regulatory" evidence="3">
    <location>
        <begin position="240"/>
        <end position="357"/>
    </location>
</feature>
<organism evidence="4 5">
    <name type="scientific">Pseudobacteriovorax antillogorgiicola</name>
    <dbReference type="NCBI Taxonomy" id="1513793"/>
    <lineage>
        <taxon>Bacteria</taxon>
        <taxon>Pseudomonadati</taxon>
        <taxon>Bdellovibrionota</taxon>
        <taxon>Oligoflexia</taxon>
        <taxon>Oligoflexales</taxon>
        <taxon>Pseudobacteriovoracaceae</taxon>
        <taxon>Pseudobacteriovorax</taxon>
    </lineage>
</organism>
<dbReference type="InterPro" id="IPR001789">
    <property type="entry name" value="Sig_transdc_resp-reg_receiver"/>
</dbReference>
<protein>
    <submittedName>
        <fullName evidence="4">CheY chemotaxis protein or a CheY-like REC (Receiver) domain</fullName>
    </submittedName>
</protein>
<dbReference type="InterPro" id="IPR011006">
    <property type="entry name" value="CheY-like_superfamily"/>
</dbReference>
<dbReference type="Gene3D" id="1.25.40.10">
    <property type="entry name" value="Tetratricopeptide repeat domain"/>
    <property type="match status" value="2"/>
</dbReference>
<dbReference type="AlphaFoldDB" id="A0A1Y6C853"/>
<dbReference type="Proteomes" id="UP000192907">
    <property type="component" value="Unassembled WGS sequence"/>
</dbReference>
<dbReference type="SMART" id="SM00448">
    <property type="entry name" value="REC"/>
    <property type="match status" value="1"/>
</dbReference>
<reference evidence="5" key="1">
    <citation type="submission" date="2017-04" db="EMBL/GenBank/DDBJ databases">
        <authorList>
            <person name="Varghese N."/>
            <person name="Submissions S."/>
        </authorList>
    </citation>
    <scope>NUCLEOTIDE SEQUENCE [LARGE SCALE GENOMIC DNA]</scope>
    <source>
        <strain evidence="5">RKEM611</strain>
    </source>
</reference>
<proteinExistence type="predicted"/>
<dbReference type="RefSeq" id="WP_132319926.1">
    <property type="nucleotide sequence ID" value="NZ_FWZT01000015.1"/>
</dbReference>
<dbReference type="EMBL" id="FWZT01000015">
    <property type="protein sequence ID" value="SMF50204.1"/>
    <property type="molecule type" value="Genomic_DNA"/>
</dbReference>
<dbReference type="Gene3D" id="3.40.50.2300">
    <property type="match status" value="2"/>
</dbReference>
<gene>
    <name evidence="4" type="ORF">SAMN06296036_115168</name>
</gene>
<dbReference type="PANTHER" id="PTHR44591:SF3">
    <property type="entry name" value="RESPONSE REGULATORY DOMAIN-CONTAINING PROTEIN"/>
    <property type="match status" value="1"/>
</dbReference>
<accession>A0A1Y6C853</accession>
<comment type="caution">
    <text evidence="2">Lacks conserved residue(s) required for the propagation of feature annotation.</text>
</comment>
<evidence type="ECO:0000313" key="5">
    <source>
        <dbReference type="Proteomes" id="UP000192907"/>
    </source>
</evidence>
<dbReference type="PROSITE" id="PS50110">
    <property type="entry name" value="RESPONSE_REGULATORY"/>
    <property type="match status" value="2"/>
</dbReference>
<sequence length="710" mass="80651">MHNRFENKGIKIIAVGSSSSIRQVITSVFKEFGYKNVTGVSSIKSALEIIETDSVDWVFTPLKDNDEGNVLQLLQVLNQYPQLRHTKVSAYADDKKHPLAPKCFEFGLFSFHCTALTIAEVKAELQKLLKELTDQNGDFSQISARYLRRYLDEIDNPEETIAFEKAFQEVYPGDTHSLLSLAENQFRMSDDDEAKNTIYQLNLVDPDCSETKNILQHYTGSDTLSSADQEIVAEKLGFNRCLIIDSNLKSADVVRKLVEDMGFNQVTVFDNPIKALPWLRKQKQPDLIISEWQLPILPGPVFLYKIRNRVKCKVPLIIINEEIEARETPMVQELGASQIVAKPIDPAQFQKAVVWTIRESITPRDPGIVKYKLRQALSQGDHHQVRLLKKTLLNNPRMTDSDRAIVEAEIAYENGCYIHSKKHAMEAIHHGGPAPEAMELLGRSLMKLREFDAALRCLQNCSFVSPLNVDHLCNIAECHLENGDNESFEAALNRARSIDDNERVAETEAKGAIQNGHTKAARKLLERLQSFKDVLAYTNNRAVTLIRCGNYTEGINLYKRALDSLPEGKKELDALVRYNLGLAYARHNDLEIALKELKKGENCKNPARRKKIRSLKNRIITSIEKGVPLVLKSTTENSEEQEKIRLQEYSQLEKDLNRQRPISRADYCLHKIYTTSLGHEVSEGLIQKIPSFNFRGKIKKDFRGLEQVPA</sequence>
<dbReference type="STRING" id="1513793.SAMN06296036_115168"/>
<dbReference type="SMART" id="SM00028">
    <property type="entry name" value="TPR"/>
    <property type="match status" value="4"/>
</dbReference>
<dbReference type="SUPFAM" id="SSF52172">
    <property type="entry name" value="CheY-like"/>
    <property type="match status" value="2"/>
</dbReference>
<evidence type="ECO:0000256" key="1">
    <source>
        <dbReference type="ARBA" id="ARBA00022553"/>
    </source>
</evidence>
<feature type="domain" description="Response regulatory" evidence="3">
    <location>
        <begin position="11"/>
        <end position="129"/>
    </location>
</feature>
<dbReference type="InterPro" id="IPR019734">
    <property type="entry name" value="TPR_rpt"/>
</dbReference>
<keyword evidence="1" id="KW-0597">Phosphoprotein</keyword>
<dbReference type="Pfam" id="PF13424">
    <property type="entry name" value="TPR_12"/>
    <property type="match status" value="1"/>
</dbReference>
<evidence type="ECO:0000313" key="4">
    <source>
        <dbReference type="EMBL" id="SMF50204.1"/>
    </source>
</evidence>
<name>A0A1Y6C853_9BACT</name>
<dbReference type="Pfam" id="PF13432">
    <property type="entry name" value="TPR_16"/>
    <property type="match status" value="1"/>
</dbReference>
<dbReference type="GO" id="GO:0000160">
    <property type="term" value="P:phosphorelay signal transduction system"/>
    <property type="evidence" value="ECO:0007669"/>
    <property type="project" value="InterPro"/>
</dbReference>
<dbReference type="PANTHER" id="PTHR44591">
    <property type="entry name" value="STRESS RESPONSE REGULATOR PROTEIN 1"/>
    <property type="match status" value="1"/>
</dbReference>
<keyword evidence="5" id="KW-1185">Reference proteome</keyword>
<dbReference type="InterPro" id="IPR011990">
    <property type="entry name" value="TPR-like_helical_dom_sf"/>
</dbReference>